<dbReference type="InterPro" id="IPR000551">
    <property type="entry name" value="MerR-type_HTH_dom"/>
</dbReference>
<protein>
    <submittedName>
        <fullName evidence="3">MerR family transcriptional regulator</fullName>
    </submittedName>
</protein>
<feature type="domain" description="HTH merR-type" evidence="2">
    <location>
        <begin position="37"/>
        <end position="104"/>
    </location>
</feature>
<gene>
    <name evidence="3" type="ORF">ACFFLM_08045</name>
</gene>
<dbReference type="InterPro" id="IPR009061">
    <property type="entry name" value="DNA-bd_dom_put_sf"/>
</dbReference>
<dbReference type="PANTHER" id="PTHR30204:SF93">
    <property type="entry name" value="HTH MERR-TYPE DOMAIN-CONTAINING PROTEIN"/>
    <property type="match status" value="1"/>
</dbReference>
<proteinExistence type="predicted"/>
<dbReference type="Gene3D" id="1.10.1660.10">
    <property type="match status" value="1"/>
</dbReference>
<accession>A0ABV6AZ63</accession>
<evidence type="ECO:0000256" key="1">
    <source>
        <dbReference type="ARBA" id="ARBA00023125"/>
    </source>
</evidence>
<dbReference type="Proteomes" id="UP001589733">
    <property type="component" value="Unassembled WGS sequence"/>
</dbReference>
<keyword evidence="4" id="KW-1185">Reference proteome</keyword>
<dbReference type="PROSITE" id="PS50937">
    <property type="entry name" value="HTH_MERR_2"/>
    <property type="match status" value="1"/>
</dbReference>
<dbReference type="InterPro" id="IPR047057">
    <property type="entry name" value="MerR_fam"/>
</dbReference>
<comment type="caution">
    <text evidence="3">The sequence shown here is derived from an EMBL/GenBank/DDBJ whole genome shotgun (WGS) entry which is preliminary data.</text>
</comment>
<dbReference type="SUPFAM" id="SSF46955">
    <property type="entry name" value="Putative DNA-binding domain"/>
    <property type="match status" value="1"/>
</dbReference>
<dbReference type="CDD" id="cd00592">
    <property type="entry name" value="HTH_MerR-like"/>
    <property type="match status" value="1"/>
</dbReference>
<evidence type="ECO:0000259" key="2">
    <source>
        <dbReference type="PROSITE" id="PS50937"/>
    </source>
</evidence>
<name>A0ABV6AZ63_9DEIO</name>
<evidence type="ECO:0000313" key="3">
    <source>
        <dbReference type="EMBL" id="MFB9991916.1"/>
    </source>
</evidence>
<dbReference type="SMART" id="SM00422">
    <property type="entry name" value="HTH_MERR"/>
    <property type="match status" value="1"/>
</dbReference>
<dbReference type="PANTHER" id="PTHR30204">
    <property type="entry name" value="REDOX-CYCLING DRUG-SENSING TRANSCRIPTIONAL ACTIVATOR SOXR"/>
    <property type="match status" value="1"/>
</dbReference>
<sequence length="105" mass="12088">MDQHAHRPPLDEMQLYAKRLMLHGSDEALAEFARTPYLRIQALARLVGLPTSTVRHYTTLGLLPVVRVNGKHHYPQHAFGVLRKIMDWRSLGLSLSDIQQHLEQE</sequence>
<reference evidence="3 4" key="1">
    <citation type="submission" date="2024-09" db="EMBL/GenBank/DDBJ databases">
        <authorList>
            <person name="Sun Q."/>
            <person name="Mori K."/>
        </authorList>
    </citation>
    <scope>NUCLEOTIDE SEQUENCE [LARGE SCALE GENOMIC DNA]</scope>
    <source>
        <strain evidence="3 4">JCM 13503</strain>
    </source>
</reference>
<dbReference type="Pfam" id="PF13411">
    <property type="entry name" value="MerR_1"/>
    <property type="match status" value="1"/>
</dbReference>
<keyword evidence="1" id="KW-0238">DNA-binding</keyword>
<organism evidence="3 4">
    <name type="scientific">Deinococcus oregonensis</name>
    <dbReference type="NCBI Taxonomy" id="1805970"/>
    <lineage>
        <taxon>Bacteria</taxon>
        <taxon>Thermotogati</taxon>
        <taxon>Deinococcota</taxon>
        <taxon>Deinococci</taxon>
        <taxon>Deinococcales</taxon>
        <taxon>Deinococcaceae</taxon>
        <taxon>Deinococcus</taxon>
    </lineage>
</organism>
<dbReference type="RefSeq" id="WP_380007853.1">
    <property type="nucleotide sequence ID" value="NZ_JBHLYR010000025.1"/>
</dbReference>
<evidence type="ECO:0000313" key="4">
    <source>
        <dbReference type="Proteomes" id="UP001589733"/>
    </source>
</evidence>
<dbReference type="EMBL" id="JBHLYR010000025">
    <property type="protein sequence ID" value="MFB9991916.1"/>
    <property type="molecule type" value="Genomic_DNA"/>
</dbReference>